<evidence type="ECO:0000256" key="2">
    <source>
        <dbReference type="ARBA" id="ARBA00007511"/>
    </source>
</evidence>
<dbReference type="Pfam" id="PF03741">
    <property type="entry name" value="TerC"/>
    <property type="match status" value="1"/>
</dbReference>
<dbReference type="InterPro" id="IPR022493">
    <property type="entry name" value="CHP03716_TM_YkoY"/>
</dbReference>
<dbReference type="AlphaFoldDB" id="A0AAU8JBB4"/>
<feature type="transmembrane region" description="Helical" evidence="6">
    <location>
        <begin position="119"/>
        <end position="143"/>
    </location>
</feature>
<comment type="subcellular location">
    <subcellularLocation>
        <location evidence="1">Membrane</location>
        <topology evidence="1">Multi-pass membrane protein</topology>
    </subcellularLocation>
</comment>
<feature type="transmembrane region" description="Helical" evidence="6">
    <location>
        <begin position="149"/>
        <end position="170"/>
    </location>
</feature>
<evidence type="ECO:0000256" key="6">
    <source>
        <dbReference type="SAM" id="Phobius"/>
    </source>
</evidence>
<evidence type="ECO:0000256" key="4">
    <source>
        <dbReference type="ARBA" id="ARBA00022989"/>
    </source>
</evidence>
<accession>A0AAU8JBB4</accession>
<reference evidence="7" key="1">
    <citation type="submission" date="2024-07" db="EMBL/GenBank/DDBJ databases">
        <authorList>
            <person name="Kim Y.J."/>
            <person name="Jeong J.Y."/>
        </authorList>
    </citation>
    <scope>NUCLEOTIDE SEQUENCE</scope>
    <source>
        <strain evidence="7">GIHE-MW2</strain>
    </source>
</reference>
<evidence type="ECO:0000313" key="7">
    <source>
        <dbReference type="EMBL" id="XCM36092.1"/>
    </source>
</evidence>
<keyword evidence="3 6" id="KW-0812">Transmembrane</keyword>
<dbReference type="PANTHER" id="PTHR30238">
    <property type="entry name" value="MEMBRANE BOUND PREDICTED REDOX MODULATOR"/>
    <property type="match status" value="1"/>
</dbReference>
<comment type="similarity">
    <text evidence="2">Belongs to the TerC family.</text>
</comment>
<proteinExistence type="inferred from homology"/>
<sequence length="241" mass="26974">MVEQFIDLSPNFGIDTFFLLLILVGLEAVLSADNAIALASIAQGLTDPKLQRQALNFGLIAAFALRMLLILTATWVIQFWQFELIGALYLLWLVWQYFASEQEKDEDGTTHHKHSFTALWQVIPLIAMTDLAFSLDSVTTAIAVADQTWLILAGGAIGIIALRFLAGLFIRWLDEFTHLEDAGYISVGLVGLRLLLRVVNHDWAPPQWLMVSAIALIFIWGFSERTKDHSPKIQEKPDANP</sequence>
<keyword evidence="4 6" id="KW-1133">Transmembrane helix</keyword>
<feature type="transmembrane region" description="Helical" evidence="6">
    <location>
        <begin position="17"/>
        <end position="42"/>
    </location>
</feature>
<dbReference type="NCBIfam" id="TIGR03716">
    <property type="entry name" value="R_switched_YkoY"/>
    <property type="match status" value="1"/>
</dbReference>
<dbReference type="PANTHER" id="PTHR30238:SF4">
    <property type="entry name" value="SLL1022 PROTEIN"/>
    <property type="match status" value="1"/>
</dbReference>
<name>A0AAU8JBB4_9CYAN</name>
<dbReference type="RefSeq" id="WP_054464136.1">
    <property type="nucleotide sequence ID" value="NZ_CP159837.1"/>
</dbReference>
<feature type="transmembrane region" description="Helical" evidence="6">
    <location>
        <begin position="54"/>
        <end position="73"/>
    </location>
</feature>
<evidence type="ECO:0000256" key="1">
    <source>
        <dbReference type="ARBA" id="ARBA00004141"/>
    </source>
</evidence>
<protein>
    <submittedName>
        <fullName evidence="7">DUF475 domain-containing protein</fullName>
    </submittedName>
</protein>
<dbReference type="GO" id="GO:0016020">
    <property type="term" value="C:membrane"/>
    <property type="evidence" value="ECO:0007669"/>
    <property type="project" value="UniProtKB-SubCell"/>
</dbReference>
<evidence type="ECO:0000256" key="3">
    <source>
        <dbReference type="ARBA" id="ARBA00022692"/>
    </source>
</evidence>
<evidence type="ECO:0000256" key="5">
    <source>
        <dbReference type="ARBA" id="ARBA00023136"/>
    </source>
</evidence>
<organism evidence="7">
    <name type="scientific">Planktothricoides raciborskii GIHE-MW2</name>
    <dbReference type="NCBI Taxonomy" id="2792601"/>
    <lineage>
        <taxon>Bacteria</taxon>
        <taxon>Bacillati</taxon>
        <taxon>Cyanobacteriota</taxon>
        <taxon>Cyanophyceae</taxon>
        <taxon>Oscillatoriophycideae</taxon>
        <taxon>Oscillatoriales</taxon>
        <taxon>Oscillatoriaceae</taxon>
        <taxon>Planktothricoides</taxon>
    </lineage>
</organism>
<gene>
    <name evidence="7" type="ORF">ABWT76_004825</name>
</gene>
<keyword evidence="5 6" id="KW-0472">Membrane</keyword>
<dbReference type="EMBL" id="CP159837">
    <property type="protein sequence ID" value="XCM36092.1"/>
    <property type="molecule type" value="Genomic_DNA"/>
</dbReference>
<feature type="transmembrane region" description="Helical" evidence="6">
    <location>
        <begin position="205"/>
        <end position="222"/>
    </location>
</feature>
<dbReference type="InterPro" id="IPR005496">
    <property type="entry name" value="Integral_membrane_TerC"/>
</dbReference>